<evidence type="ECO:0008006" key="5">
    <source>
        <dbReference type="Google" id="ProtNLM"/>
    </source>
</evidence>
<dbReference type="FunFam" id="1.25.40.10:FF:000378">
    <property type="entry name" value="Pentatricopeptide repeat-containing protein mitochondrial"/>
    <property type="match status" value="1"/>
</dbReference>
<dbReference type="InterPro" id="IPR011990">
    <property type="entry name" value="TPR-like_helical_dom_sf"/>
</dbReference>
<dbReference type="Pfam" id="PF01535">
    <property type="entry name" value="PPR"/>
    <property type="match status" value="1"/>
</dbReference>
<reference evidence="3 4" key="1">
    <citation type="journal article" date="2023" name="Hortic Res">
        <title>Pangenome of water caltrop reveals structural variations and asymmetric subgenome divergence after allopolyploidization.</title>
        <authorList>
            <person name="Zhang X."/>
            <person name="Chen Y."/>
            <person name="Wang L."/>
            <person name="Yuan Y."/>
            <person name="Fang M."/>
            <person name="Shi L."/>
            <person name="Lu R."/>
            <person name="Comes H.P."/>
            <person name="Ma Y."/>
            <person name="Chen Y."/>
            <person name="Huang G."/>
            <person name="Zhou Y."/>
            <person name="Zheng Z."/>
            <person name="Qiu Y."/>
        </authorList>
    </citation>
    <scope>NUCLEOTIDE SEQUENCE [LARGE SCALE GENOMIC DNA]</scope>
    <source>
        <tissue evidence="3">Roots</tissue>
    </source>
</reference>
<dbReference type="GO" id="GO:0003723">
    <property type="term" value="F:RNA binding"/>
    <property type="evidence" value="ECO:0007669"/>
    <property type="project" value="InterPro"/>
</dbReference>
<dbReference type="GO" id="GO:0009451">
    <property type="term" value="P:RNA modification"/>
    <property type="evidence" value="ECO:0007669"/>
    <property type="project" value="InterPro"/>
</dbReference>
<feature type="repeat" description="PPR" evidence="2">
    <location>
        <begin position="284"/>
        <end position="318"/>
    </location>
</feature>
<dbReference type="EMBL" id="JAXIOK010000001">
    <property type="protein sequence ID" value="KAK4780577.1"/>
    <property type="molecule type" value="Genomic_DNA"/>
</dbReference>
<dbReference type="InterPro" id="IPR046960">
    <property type="entry name" value="PPR_At4g14850-like_plant"/>
</dbReference>
<comment type="caution">
    <text evidence="3">The sequence shown here is derived from an EMBL/GenBank/DDBJ whole genome shotgun (WGS) entry which is preliminary data.</text>
</comment>
<evidence type="ECO:0000313" key="4">
    <source>
        <dbReference type="Proteomes" id="UP001345219"/>
    </source>
</evidence>
<accession>A0AAN7LI38</accession>
<dbReference type="Pfam" id="PF20431">
    <property type="entry name" value="E_motif"/>
    <property type="match status" value="1"/>
</dbReference>
<dbReference type="Pfam" id="PF12854">
    <property type="entry name" value="PPR_1"/>
    <property type="match status" value="1"/>
</dbReference>
<feature type="repeat" description="PPR" evidence="2">
    <location>
        <begin position="253"/>
        <end position="283"/>
    </location>
</feature>
<dbReference type="Proteomes" id="UP001345219">
    <property type="component" value="Chromosome 13"/>
</dbReference>
<feature type="repeat" description="PPR" evidence="2">
    <location>
        <begin position="319"/>
        <end position="353"/>
    </location>
</feature>
<organism evidence="3 4">
    <name type="scientific">Trapa incisa</name>
    <dbReference type="NCBI Taxonomy" id="236973"/>
    <lineage>
        <taxon>Eukaryota</taxon>
        <taxon>Viridiplantae</taxon>
        <taxon>Streptophyta</taxon>
        <taxon>Embryophyta</taxon>
        <taxon>Tracheophyta</taxon>
        <taxon>Spermatophyta</taxon>
        <taxon>Magnoliopsida</taxon>
        <taxon>eudicotyledons</taxon>
        <taxon>Gunneridae</taxon>
        <taxon>Pentapetalae</taxon>
        <taxon>rosids</taxon>
        <taxon>malvids</taxon>
        <taxon>Myrtales</taxon>
        <taxon>Lythraceae</taxon>
        <taxon>Trapa</taxon>
    </lineage>
</organism>
<proteinExistence type="predicted"/>
<protein>
    <recommendedName>
        <fullName evidence="5">Pentatricopeptide repeat-containing protein</fullName>
    </recommendedName>
</protein>
<evidence type="ECO:0000256" key="2">
    <source>
        <dbReference type="PROSITE-ProRule" id="PRU00708"/>
    </source>
</evidence>
<dbReference type="Gene3D" id="1.25.40.10">
    <property type="entry name" value="Tetratricopeptide repeat domain"/>
    <property type="match status" value="3"/>
</dbReference>
<keyword evidence="4" id="KW-1185">Reference proteome</keyword>
<dbReference type="PROSITE" id="PS51375">
    <property type="entry name" value="PPR"/>
    <property type="match status" value="4"/>
</dbReference>
<dbReference type="NCBIfam" id="TIGR00756">
    <property type="entry name" value="PPR"/>
    <property type="match status" value="3"/>
</dbReference>
<dbReference type="PANTHER" id="PTHR47926">
    <property type="entry name" value="PENTATRICOPEPTIDE REPEAT-CONTAINING PROTEIN"/>
    <property type="match status" value="1"/>
</dbReference>
<dbReference type="Pfam" id="PF13041">
    <property type="entry name" value="PPR_2"/>
    <property type="match status" value="2"/>
</dbReference>
<sequence length="514" mass="57821">MKKLLTVKRPSFPAHFFLTHSLRHIVYYSFSHSLSRSTEPIPSRRVDKALRILDLISGKPDVPTSRQSHLRLIEDFFRKDPNARSLFDEIPLPEVRSNPESDSPLPRNRMEREAVDAIVLSRAISSCRSLRDIFGGFQFHCMAVKTGFFGNSYVGSTLVSLYCECSELDNARKLFDEMPLKNVVSWTAMISGYAQDWRIDSCLMLYSMMKGSSGSKPNDLTFVGLLAACMGSGALVQGRSVHCQTIIAGFDCHTHVNNSMISMYCKCGSIEEALQIFREMPTKDIVSWNSMIAGHAQFGQATQAIGLFEDMKQRNVKPDRITFLGILSSCRHAGLLELGKYHFDSMVRHGVEPELGHYSCIIDLLGRSQKLEEAQSFIQRMPMSPNAVIWGSLLSSCRVHGSVWIGIEAAESRLLLAPRCAATHVQLANLYASGGCWDEAARVRKLMKDRGLRTCPGYSWIEISNRVYRFRVEDVSHKGMVLVLWILDGLVDHMRSFGHSPDICLEEDDGRRPI</sequence>
<dbReference type="InterPro" id="IPR046848">
    <property type="entry name" value="E_motif"/>
</dbReference>
<evidence type="ECO:0000313" key="3">
    <source>
        <dbReference type="EMBL" id="KAK4780577.1"/>
    </source>
</evidence>
<gene>
    <name evidence="3" type="ORF">SAY87_016683</name>
</gene>
<dbReference type="AlphaFoldDB" id="A0AAN7LI38"/>
<dbReference type="PANTHER" id="PTHR47926:SF438">
    <property type="entry name" value="PENTATRICOPEPTIDE REPEAT-CONTAINING PROTEIN"/>
    <property type="match status" value="1"/>
</dbReference>
<evidence type="ECO:0000256" key="1">
    <source>
        <dbReference type="ARBA" id="ARBA00022737"/>
    </source>
</evidence>
<feature type="repeat" description="PPR" evidence="2">
    <location>
        <begin position="151"/>
        <end position="185"/>
    </location>
</feature>
<dbReference type="FunFam" id="1.25.40.10:FF:000196">
    <property type="entry name" value="Pentatricopeptide repeat-containing protein At4g14850"/>
    <property type="match status" value="1"/>
</dbReference>
<keyword evidence="1" id="KW-0677">Repeat</keyword>
<dbReference type="InterPro" id="IPR002885">
    <property type="entry name" value="PPR_rpt"/>
</dbReference>
<name>A0AAN7LI38_9MYRT</name>